<dbReference type="SMART" id="SM00091">
    <property type="entry name" value="PAS"/>
    <property type="match status" value="2"/>
</dbReference>
<accession>A0A368L6Y3</accession>
<keyword evidence="3" id="KW-0597">Phosphoprotein</keyword>
<dbReference type="RefSeq" id="WP_114401575.1">
    <property type="nucleotide sequence ID" value="NZ_QPGB01000001.1"/>
</dbReference>
<dbReference type="InterPro" id="IPR000014">
    <property type="entry name" value="PAS"/>
</dbReference>
<dbReference type="PRINTS" id="PR00344">
    <property type="entry name" value="BCTRLSENSOR"/>
</dbReference>
<dbReference type="NCBIfam" id="TIGR00229">
    <property type="entry name" value="sensory_box"/>
    <property type="match status" value="1"/>
</dbReference>
<evidence type="ECO:0000256" key="1">
    <source>
        <dbReference type="ARBA" id="ARBA00000085"/>
    </source>
</evidence>
<dbReference type="SUPFAM" id="SSF47384">
    <property type="entry name" value="Homodimeric domain of signal transducing histidine kinase"/>
    <property type="match status" value="1"/>
</dbReference>
<keyword evidence="5" id="KW-0418">Kinase</keyword>
<feature type="transmembrane region" description="Helical" evidence="7">
    <location>
        <begin position="12"/>
        <end position="32"/>
    </location>
</feature>
<dbReference type="Gene3D" id="3.30.450.20">
    <property type="entry name" value="PAS domain"/>
    <property type="match status" value="2"/>
</dbReference>
<evidence type="ECO:0000259" key="10">
    <source>
        <dbReference type="PROSITE" id="PS50113"/>
    </source>
</evidence>
<dbReference type="InterPro" id="IPR035965">
    <property type="entry name" value="PAS-like_dom_sf"/>
</dbReference>
<evidence type="ECO:0000256" key="4">
    <source>
        <dbReference type="ARBA" id="ARBA00022679"/>
    </source>
</evidence>
<evidence type="ECO:0000256" key="6">
    <source>
        <dbReference type="ARBA" id="ARBA00023012"/>
    </source>
</evidence>
<feature type="domain" description="PAC" evidence="10">
    <location>
        <begin position="456"/>
        <end position="510"/>
    </location>
</feature>
<dbReference type="InterPro" id="IPR005467">
    <property type="entry name" value="His_kinase_dom"/>
</dbReference>
<comment type="caution">
    <text evidence="11">The sequence shown here is derived from an EMBL/GenBank/DDBJ whole genome shotgun (WGS) entry which is preliminary data.</text>
</comment>
<keyword evidence="7" id="KW-0472">Membrane</keyword>
<comment type="catalytic activity">
    <reaction evidence="1">
        <text>ATP + protein L-histidine = ADP + protein N-phospho-L-histidine.</text>
        <dbReference type="EC" id="2.7.13.3"/>
    </reaction>
</comment>
<dbReference type="InterPro" id="IPR036097">
    <property type="entry name" value="HisK_dim/P_sf"/>
</dbReference>
<dbReference type="InterPro" id="IPR013655">
    <property type="entry name" value="PAS_fold_3"/>
</dbReference>
<dbReference type="AlphaFoldDB" id="A0A368L6Y3"/>
<evidence type="ECO:0000313" key="11">
    <source>
        <dbReference type="EMBL" id="RCS59425.1"/>
    </source>
</evidence>
<dbReference type="EMBL" id="QPGB01000001">
    <property type="protein sequence ID" value="RCS59425.1"/>
    <property type="molecule type" value="Genomic_DNA"/>
</dbReference>
<dbReference type="Gene3D" id="1.10.287.130">
    <property type="match status" value="1"/>
</dbReference>
<gene>
    <name evidence="11" type="ORF">DU000_01450</name>
</gene>
<dbReference type="OrthoDB" id="5519028at2"/>
<evidence type="ECO:0000256" key="7">
    <source>
        <dbReference type="SAM" id="Phobius"/>
    </source>
</evidence>
<dbReference type="InterPro" id="IPR001610">
    <property type="entry name" value="PAC"/>
</dbReference>
<keyword evidence="6" id="KW-0902">Two-component regulatory system</keyword>
<dbReference type="Proteomes" id="UP000252357">
    <property type="component" value="Unassembled WGS sequence"/>
</dbReference>
<evidence type="ECO:0000256" key="3">
    <source>
        <dbReference type="ARBA" id="ARBA00022553"/>
    </source>
</evidence>
<dbReference type="SMART" id="SM00388">
    <property type="entry name" value="HisKA"/>
    <property type="match status" value="1"/>
</dbReference>
<dbReference type="CDD" id="cd00082">
    <property type="entry name" value="HisKA"/>
    <property type="match status" value="1"/>
</dbReference>
<dbReference type="SUPFAM" id="SSF55874">
    <property type="entry name" value="ATPase domain of HSP90 chaperone/DNA topoisomerase II/histidine kinase"/>
    <property type="match status" value="1"/>
</dbReference>
<dbReference type="InterPro" id="IPR000700">
    <property type="entry name" value="PAS-assoc_C"/>
</dbReference>
<feature type="transmembrane region" description="Helical" evidence="7">
    <location>
        <begin position="309"/>
        <end position="329"/>
    </location>
</feature>
<proteinExistence type="predicted"/>
<dbReference type="Pfam" id="PF13188">
    <property type="entry name" value="PAS_8"/>
    <property type="match status" value="1"/>
</dbReference>
<dbReference type="SUPFAM" id="SSF55785">
    <property type="entry name" value="PYP-like sensor domain (PAS domain)"/>
    <property type="match status" value="2"/>
</dbReference>
<organism evidence="11 12">
    <name type="scientific">Parvibium lacunae</name>
    <dbReference type="NCBI Taxonomy" id="1888893"/>
    <lineage>
        <taxon>Bacteria</taxon>
        <taxon>Pseudomonadati</taxon>
        <taxon>Pseudomonadota</taxon>
        <taxon>Betaproteobacteria</taxon>
        <taxon>Burkholderiales</taxon>
        <taxon>Alcaligenaceae</taxon>
        <taxon>Parvibium</taxon>
    </lineage>
</organism>
<dbReference type="PROSITE" id="PS50112">
    <property type="entry name" value="PAS"/>
    <property type="match status" value="1"/>
</dbReference>
<dbReference type="Gene3D" id="3.30.565.10">
    <property type="entry name" value="Histidine kinase-like ATPase, C-terminal domain"/>
    <property type="match status" value="1"/>
</dbReference>
<dbReference type="GO" id="GO:0000155">
    <property type="term" value="F:phosphorelay sensor kinase activity"/>
    <property type="evidence" value="ECO:0007669"/>
    <property type="project" value="InterPro"/>
</dbReference>
<dbReference type="PROSITE" id="PS50113">
    <property type="entry name" value="PAC"/>
    <property type="match status" value="2"/>
</dbReference>
<dbReference type="PROSITE" id="PS50109">
    <property type="entry name" value="HIS_KIN"/>
    <property type="match status" value="1"/>
</dbReference>
<keyword evidence="12" id="KW-1185">Reference proteome</keyword>
<dbReference type="Pfam" id="PF02518">
    <property type="entry name" value="HATPase_c"/>
    <property type="match status" value="1"/>
</dbReference>
<keyword evidence="7" id="KW-1133">Transmembrane helix</keyword>
<keyword evidence="7" id="KW-0812">Transmembrane</keyword>
<sequence length="919" mass="103499">MSRLSLKKIPLSTWAAICSLIFVALVISAIGYDIKRNRDDFQKDRIKQATAYTRVFEEQLNAMLKRKEQLLRFLVAQSQAYRQQAALESSNPAYATWLKGLMNEGLRTGPHLRSLAFVTKEGLVLASTSERSQGKQLKPDQLSALIRTPASPVDQYDALRIEYAWAGRDLVDGMPILEPIRSPRLPTFLPLVLEDPQGYWIALLNLDAVANYQQQILDDPNSYTELWRINQHWLFSAQVNRQAQRPPQAFLAHHEKIFKTLLPKEHGVFVLPESGDVVAYRLLKNFPLMVITQLDWQSAHHELESRETFTLFAGALVCFFLLLVGGLIVRAQRRQERQRDIMRKTYRRLQDREARLNTVLETVPDAILILNDCGEIIQANSASTAMLEGQTGMTPVGHTMNEYIAEWTEYWHLHGKSRFVNSQPRDLNKDESFWDTWQNPLIAVLGQPSTLLAQAKKTQLIVSRRDGSSLPVEIRISDFADSHAQFGQVTYLIMLRDISRQQADEEKLKSISGRLARALSGANDGLWETNLDTGEVYYSPRYLQLLGMEGHSLPTDRKDFLAEVVCPDDVVDYERNIQEHFVQRGRGRFDVRYRHANGEYRWFRVRGQTTFDPNTGQRLMSGVITDIHAQKIAEQELAAHRDRLAELVEAKTLELQATANKADAANRAKSEFLANMSHELRTPMHAILSFAKLGAEKVTQIEPAKLAHYFNNIHTSGSRLLRLLNDLLDLSKLEAGKMEMHKTNTDLSELIQEVLQELSALIQAKHLTISFTPIPAALYADAARIMQVIRNLLSNAIKFTPEAGTIYITVTGSMQSAQPVQVRTTLNDTQTQTLPAMQRIWEMTVQDTGGGIPAAEMESIFDKFVQSSKTKSGAGAGGTGLGLPICREIVQAHGGIIYAESRPQVATGACFVVRLPLAL</sequence>
<protein>
    <recommendedName>
        <fullName evidence="2">histidine kinase</fullName>
        <ecNumber evidence="2">2.7.13.3</ecNumber>
    </recommendedName>
</protein>
<dbReference type="SMART" id="SM00387">
    <property type="entry name" value="HATPase_c"/>
    <property type="match status" value="1"/>
</dbReference>
<feature type="domain" description="PAS" evidence="9">
    <location>
        <begin position="352"/>
        <end position="387"/>
    </location>
</feature>
<evidence type="ECO:0000259" key="8">
    <source>
        <dbReference type="PROSITE" id="PS50109"/>
    </source>
</evidence>
<evidence type="ECO:0000256" key="5">
    <source>
        <dbReference type="ARBA" id="ARBA00022777"/>
    </source>
</evidence>
<feature type="domain" description="PAC" evidence="10">
    <location>
        <begin position="587"/>
        <end position="639"/>
    </location>
</feature>
<evidence type="ECO:0000313" key="12">
    <source>
        <dbReference type="Proteomes" id="UP000252357"/>
    </source>
</evidence>
<dbReference type="Pfam" id="PF00512">
    <property type="entry name" value="HisKA"/>
    <property type="match status" value="1"/>
</dbReference>
<dbReference type="InterPro" id="IPR003594">
    <property type="entry name" value="HATPase_dom"/>
</dbReference>
<name>A0A368L6Y3_9BURK</name>
<dbReference type="CDD" id="cd00130">
    <property type="entry name" value="PAS"/>
    <property type="match status" value="1"/>
</dbReference>
<keyword evidence="4" id="KW-0808">Transferase</keyword>
<dbReference type="EC" id="2.7.13.3" evidence="2"/>
<dbReference type="SMART" id="SM00086">
    <property type="entry name" value="PAC"/>
    <property type="match status" value="2"/>
</dbReference>
<dbReference type="InterPro" id="IPR050736">
    <property type="entry name" value="Sensor_HK_Regulatory"/>
</dbReference>
<reference evidence="11 12" key="1">
    <citation type="journal article" date="2018" name="Int. J. Syst. Evol. Microbiol.">
        <title>Parvibium lacunae gen. nov., sp. nov., a new member of the family Alcaligenaceae isolated from a freshwater pond.</title>
        <authorList>
            <person name="Chen W.M."/>
            <person name="Xie P.B."/>
            <person name="Hsu M.Y."/>
            <person name="Sheu S.Y."/>
        </authorList>
    </citation>
    <scope>NUCLEOTIDE SEQUENCE [LARGE SCALE GENOMIC DNA]</scope>
    <source>
        <strain evidence="11 12">KMB9</strain>
    </source>
</reference>
<dbReference type="Pfam" id="PF08447">
    <property type="entry name" value="PAS_3"/>
    <property type="match status" value="1"/>
</dbReference>
<dbReference type="InterPro" id="IPR036890">
    <property type="entry name" value="HATPase_C_sf"/>
</dbReference>
<dbReference type="InterPro" id="IPR003661">
    <property type="entry name" value="HisK_dim/P_dom"/>
</dbReference>
<feature type="domain" description="Histidine kinase" evidence="8">
    <location>
        <begin position="675"/>
        <end position="919"/>
    </location>
</feature>
<evidence type="ECO:0000259" key="9">
    <source>
        <dbReference type="PROSITE" id="PS50112"/>
    </source>
</evidence>
<dbReference type="PANTHER" id="PTHR43711:SF26">
    <property type="entry name" value="SENSOR HISTIDINE KINASE RCSC"/>
    <property type="match status" value="1"/>
</dbReference>
<evidence type="ECO:0000256" key="2">
    <source>
        <dbReference type="ARBA" id="ARBA00012438"/>
    </source>
</evidence>
<dbReference type="PANTHER" id="PTHR43711">
    <property type="entry name" value="TWO-COMPONENT HISTIDINE KINASE"/>
    <property type="match status" value="1"/>
</dbReference>
<dbReference type="InterPro" id="IPR004358">
    <property type="entry name" value="Sig_transdc_His_kin-like_C"/>
</dbReference>